<evidence type="ECO:0000256" key="3">
    <source>
        <dbReference type="ARBA" id="ARBA00022630"/>
    </source>
</evidence>
<dbReference type="Proteomes" id="UP000094527">
    <property type="component" value="Unassembled WGS sequence"/>
</dbReference>
<dbReference type="SUPFAM" id="SSF54373">
    <property type="entry name" value="FAD-linked reductases, C-terminal domain"/>
    <property type="match status" value="1"/>
</dbReference>
<keyword evidence="3" id="KW-0285">Flavoprotein</keyword>
<dbReference type="InterPro" id="IPR036188">
    <property type="entry name" value="FAD/NAD-bd_sf"/>
</dbReference>
<evidence type="ECO:0000259" key="6">
    <source>
        <dbReference type="Pfam" id="PF05199"/>
    </source>
</evidence>
<dbReference type="GO" id="GO:0016614">
    <property type="term" value="F:oxidoreductase activity, acting on CH-OH group of donors"/>
    <property type="evidence" value="ECO:0007669"/>
    <property type="project" value="InterPro"/>
</dbReference>
<keyword evidence="5" id="KW-0560">Oxidoreductase</keyword>
<organism evidence="7 8">
    <name type="scientific">Orchesella cincta</name>
    <name type="common">Springtail</name>
    <name type="synonym">Podura cincta</name>
    <dbReference type="NCBI Taxonomy" id="48709"/>
    <lineage>
        <taxon>Eukaryota</taxon>
        <taxon>Metazoa</taxon>
        <taxon>Ecdysozoa</taxon>
        <taxon>Arthropoda</taxon>
        <taxon>Hexapoda</taxon>
        <taxon>Collembola</taxon>
        <taxon>Entomobryomorpha</taxon>
        <taxon>Entomobryoidea</taxon>
        <taxon>Orchesellidae</taxon>
        <taxon>Orchesellinae</taxon>
        <taxon>Orchesella</taxon>
    </lineage>
</organism>
<proteinExistence type="inferred from homology"/>
<evidence type="ECO:0000313" key="8">
    <source>
        <dbReference type="Proteomes" id="UP000094527"/>
    </source>
</evidence>
<reference evidence="7 8" key="1">
    <citation type="journal article" date="2016" name="Genome Biol. Evol.">
        <title>Gene Family Evolution Reflects Adaptation to Soil Environmental Stressors in the Genome of the Collembolan Orchesella cincta.</title>
        <authorList>
            <person name="Faddeeva-Vakhrusheva A."/>
            <person name="Derks M.F."/>
            <person name="Anvar S.Y."/>
            <person name="Agamennone V."/>
            <person name="Suring W."/>
            <person name="Smit S."/>
            <person name="van Straalen N.M."/>
            <person name="Roelofs D."/>
        </authorList>
    </citation>
    <scope>NUCLEOTIDE SEQUENCE [LARGE SCALE GENOMIC DNA]</scope>
    <source>
        <tissue evidence="7">Mixed pool</tissue>
    </source>
</reference>
<dbReference type="OMA" id="AYNQYIK"/>
<evidence type="ECO:0000256" key="5">
    <source>
        <dbReference type="ARBA" id="ARBA00023002"/>
    </source>
</evidence>
<dbReference type="OrthoDB" id="269227at2759"/>
<accession>A0A1D2M0J0</accession>
<dbReference type="Gene3D" id="3.30.560.10">
    <property type="entry name" value="Glucose Oxidase, domain 3"/>
    <property type="match status" value="2"/>
</dbReference>
<dbReference type="GO" id="GO:0050660">
    <property type="term" value="F:flavin adenine dinucleotide binding"/>
    <property type="evidence" value="ECO:0007669"/>
    <property type="project" value="InterPro"/>
</dbReference>
<dbReference type="Gene3D" id="3.50.50.60">
    <property type="entry name" value="FAD/NAD(P)-binding domain"/>
    <property type="match status" value="4"/>
</dbReference>
<dbReference type="PANTHER" id="PTHR11552">
    <property type="entry name" value="GLUCOSE-METHANOL-CHOLINE GMC OXIDOREDUCTASE"/>
    <property type="match status" value="1"/>
</dbReference>
<evidence type="ECO:0000313" key="7">
    <source>
        <dbReference type="EMBL" id="ODM66802.1"/>
    </source>
</evidence>
<sequence length="678" mass="75453">MKLATFVLGTIPILIQFYYKKYIAEDKALTLTELENDLNLPRIKEYDFIIVGAGPTGCVIASRLSEQFNVLLLEAGGEPVPASQVPFYVLPVAFDPDTNYFWPTIPQRYAAQETGGVVVSHLGKMLGGSDSIMIWFTIVEVPMILITMHRARLSNRRSKWVPKRELHRWPKAINKGQRSSAYNQYIKPIKDSTQNLTILPFSLATRVLIDDNKNAYGVVYERHGIPQIAHASKEVSRSIGSRRNPVKHEQPEVGQNLGEHLYFTIYNIQYNSSILPYIPRMPQEKDFEEMVQNYQETGEGILGHLQEGPEAFIVSSRAKQDGENDWPISNGDGPMCPASNDDELPVSCMYIFAGRPKMRGSVKLNGTEFKSGNENDDVKLAIIDYAIFEGASDLDVVLEGIDAMLSVINSTTMRKFGAEYKEEPHPACGEHEFLSRDYWKCVVTQRVHLGIHGVGTCSLGTVQGISNLRVADASVFPVVPNSNLMGPILMMAEKASEILNKLGCSNVISVVNILTMIFCPGDNPLLVQFYAKKYLKEDKLSALTELENDLNLPRIKEYDFIVVGAGTAGCVIAEDFPNSLTCFYWKREETLPQPLASQDNGGIINAHLGKMLGGSGSHNDMELGYKIGDPNGYQTESFTPMAKAINKGQRSSAYNQYIKPIKNSRQNLTILPFSLTTQ</sequence>
<gene>
    <name evidence="7" type="ORF">Ocin01_20205</name>
</gene>
<dbReference type="EMBL" id="LJIJ01008837">
    <property type="protein sequence ID" value="ODM66802.1"/>
    <property type="molecule type" value="Genomic_DNA"/>
</dbReference>
<comment type="similarity">
    <text evidence="2">Belongs to the GMC oxidoreductase family.</text>
</comment>
<comment type="caution">
    <text evidence="7">The sequence shown here is derived from an EMBL/GenBank/DDBJ whole genome shotgun (WGS) entry which is preliminary data.</text>
</comment>
<dbReference type="PANTHER" id="PTHR11552:SF147">
    <property type="entry name" value="CHOLINE DEHYDROGENASE, MITOCHONDRIAL"/>
    <property type="match status" value="1"/>
</dbReference>
<dbReference type="Pfam" id="PF05199">
    <property type="entry name" value="GMC_oxred_C"/>
    <property type="match status" value="1"/>
</dbReference>
<keyword evidence="8" id="KW-1185">Reference proteome</keyword>
<dbReference type="InterPro" id="IPR027424">
    <property type="entry name" value="Glucose_Oxidase_domain_2"/>
</dbReference>
<protein>
    <submittedName>
        <fullName evidence="7">Oxygen-dependent choline dehydrogenase</fullName>
    </submittedName>
</protein>
<dbReference type="SUPFAM" id="SSF51905">
    <property type="entry name" value="FAD/NAD(P)-binding domain"/>
    <property type="match status" value="1"/>
</dbReference>
<comment type="cofactor">
    <cofactor evidence="1">
        <name>FAD</name>
        <dbReference type="ChEBI" id="CHEBI:57692"/>
    </cofactor>
</comment>
<dbReference type="InterPro" id="IPR012132">
    <property type="entry name" value="GMC_OxRdtase"/>
</dbReference>
<dbReference type="AlphaFoldDB" id="A0A1D2M0J0"/>
<evidence type="ECO:0000256" key="2">
    <source>
        <dbReference type="ARBA" id="ARBA00010790"/>
    </source>
</evidence>
<feature type="domain" description="Glucose-methanol-choline oxidoreductase C-terminal" evidence="6">
    <location>
        <begin position="356"/>
        <end position="492"/>
    </location>
</feature>
<dbReference type="Gene3D" id="4.10.450.10">
    <property type="entry name" value="Glucose Oxidase, domain 2"/>
    <property type="match status" value="1"/>
</dbReference>
<feature type="non-terminal residue" evidence="7">
    <location>
        <position position="678"/>
    </location>
</feature>
<evidence type="ECO:0000256" key="4">
    <source>
        <dbReference type="ARBA" id="ARBA00022827"/>
    </source>
</evidence>
<name>A0A1D2M0J0_ORCCI</name>
<evidence type="ECO:0000256" key="1">
    <source>
        <dbReference type="ARBA" id="ARBA00001974"/>
    </source>
</evidence>
<dbReference type="InterPro" id="IPR007867">
    <property type="entry name" value="GMC_OxRtase_C"/>
</dbReference>
<dbReference type="STRING" id="48709.A0A1D2M0J0"/>
<keyword evidence="4" id="KW-0274">FAD</keyword>
<dbReference type="Pfam" id="PF13450">
    <property type="entry name" value="NAD_binding_8"/>
    <property type="match status" value="1"/>
</dbReference>